<feature type="region of interest" description="Disordered" evidence="1">
    <location>
        <begin position="1"/>
        <end position="35"/>
    </location>
</feature>
<reference evidence="2 3" key="1">
    <citation type="submission" date="2020-11" db="EMBL/GenBank/DDBJ databases">
        <title>Pseudonocardia abyssalis sp. nov. and Pseudonocardia oceani sp. nov., description and phylogenomic analysis of two novel actinomycetes isolated from the deep Southern Ocean.</title>
        <authorList>
            <person name="Parra J."/>
        </authorList>
    </citation>
    <scope>NUCLEOTIDE SEQUENCE [LARGE SCALE GENOMIC DNA]</scope>
    <source>
        <strain evidence="2 3">KRD-168</strain>
    </source>
</reference>
<comment type="caution">
    <text evidence="2">The sequence shown here is derived from an EMBL/GenBank/DDBJ whole genome shotgun (WGS) entry which is preliminary data.</text>
</comment>
<organism evidence="2 3">
    <name type="scientific">Pseudonocardia abyssalis</name>
    <dbReference type="NCBI Taxonomy" id="2792008"/>
    <lineage>
        <taxon>Bacteria</taxon>
        <taxon>Bacillati</taxon>
        <taxon>Actinomycetota</taxon>
        <taxon>Actinomycetes</taxon>
        <taxon>Pseudonocardiales</taxon>
        <taxon>Pseudonocardiaceae</taxon>
        <taxon>Pseudonocardia</taxon>
    </lineage>
</organism>
<feature type="compositionally biased region" description="Acidic residues" evidence="1">
    <location>
        <begin position="199"/>
        <end position="213"/>
    </location>
</feature>
<feature type="compositionally biased region" description="Basic and acidic residues" evidence="1">
    <location>
        <begin position="15"/>
        <end position="29"/>
    </location>
</feature>
<accession>A0ABS6V1R2</accession>
<name>A0ABS6V1R2_9PSEU</name>
<protein>
    <recommendedName>
        <fullName evidence="4">MarR family transcriptional regulator</fullName>
    </recommendedName>
</protein>
<feature type="compositionally biased region" description="Low complexity" evidence="1">
    <location>
        <begin position="127"/>
        <end position="142"/>
    </location>
</feature>
<keyword evidence="3" id="KW-1185">Reference proteome</keyword>
<evidence type="ECO:0000313" key="3">
    <source>
        <dbReference type="Proteomes" id="UP000694287"/>
    </source>
</evidence>
<feature type="compositionally biased region" description="Polar residues" evidence="1">
    <location>
        <begin position="1"/>
        <end position="14"/>
    </location>
</feature>
<dbReference type="Proteomes" id="UP000694287">
    <property type="component" value="Unassembled WGS sequence"/>
</dbReference>
<evidence type="ECO:0000313" key="2">
    <source>
        <dbReference type="EMBL" id="MBW0138436.1"/>
    </source>
</evidence>
<feature type="region of interest" description="Disordered" evidence="1">
    <location>
        <begin position="83"/>
        <end position="225"/>
    </location>
</feature>
<feature type="compositionally biased region" description="Low complexity" evidence="1">
    <location>
        <begin position="214"/>
        <end position="225"/>
    </location>
</feature>
<dbReference type="EMBL" id="JADQDK010000001">
    <property type="protein sequence ID" value="MBW0138436.1"/>
    <property type="molecule type" value="Genomic_DNA"/>
</dbReference>
<evidence type="ECO:0008006" key="4">
    <source>
        <dbReference type="Google" id="ProtNLM"/>
    </source>
</evidence>
<dbReference type="RefSeq" id="WP_218606086.1">
    <property type="nucleotide sequence ID" value="NZ_JADQDJ010000505.1"/>
</dbReference>
<proteinExistence type="predicted"/>
<sequence length="305" mass="30927">MSTNTTLPDNASTTEHGDVRPDGDDRPATDRTATAADHLWAALHARPGGTAEELSTDAGIGRSTAAKILARWVTDGTAVRIPTEGKRSASRFAVPASADAYLPDNTNGSAKDASDPHTGRITNTPEGVGDTATDGVGDADAAPCGAEDPAEAVTGVTGTATDPAIGTEVGSEVAADAPSTPATGVHDDGTTDTPTFDTADTEENPTEGAEPDDANPAVAAAVRGPRLAPGALHGMVEDYLRDHPDEEFGPTKIGHELGRSTGAVGNALERLVKAGYAVRTKDRPKRYALATAAATDLDTAGEDGA</sequence>
<feature type="compositionally biased region" description="Low complexity" evidence="1">
    <location>
        <begin position="152"/>
        <end position="161"/>
    </location>
</feature>
<evidence type="ECO:0000256" key="1">
    <source>
        <dbReference type="SAM" id="MobiDB-lite"/>
    </source>
</evidence>
<gene>
    <name evidence="2" type="ORF">I4I81_29845</name>
</gene>